<reference evidence="2" key="1">
    <citation type="submission" date="2018-11" db="EMBL/GenBank/DDBJ databases">
        <authorList>
            <consortium name="Pathogen Informatics"/>
        </authorList>
    </citation>
    <scope>NUCLEOTIDE SEQUENCE</scope>
</reference>
<proteinExistence type="predicted"/>
<dbReference type="AlphaFoldDB" id="A0A3S5A1N5"/>
<comment type="caution">
    <text evidence="2">The sequence shown here is derived from an EMBL/GenBank/DDBJ whole genome shotgun (WGS) entry which is preliminary data.</text>
</comment>
<feature type="region of interest" description="Disordered" evidence="1">
    <location>
        <begin position="1"/>
        <end position="27"/>
    </location>
</feature>
<evidence type="ECO:0000256" key="1">
    <source>
        <dbReference type="SAM" id="MobiDB-lite"/>
    </source>
</evidence>
<dbReference type="Proteomes" id="UP000784294">
    <property type="component" value="Unassembled WGS sequence"/>
</dbReference>
<gene>
    <name evidence="2" type="ORF">PXEA_LOCUS6019</name>
</gene>
<evidence type="ECO:0000313" key="2">
    <source>
        <dbReference type="EMBL" id="VEL12579.1"/>
    </source>
</evidence>
<sequence>MAIRNDDSDYDAGETSRNVPRPRSYSGNYHAYNVLRTRFLAYICQLSYACEHASSVDYCHLRCGGCLLCNQHKRANSFKPESSSFDRQHLAAHSAATKLTGPVLSESKETPLANGPSQALEPVR</sequence>
<dbReference type="EMBL" id="CAAALY010015175">
    <property type="protein sequence ID" value="VEL12579.1"/>
    <property type="molecule type" value="Genomic_DNA"/>
</dbReference>
<organism evidence="2 3">
    <name type="scientific">Protopolystoma xenopodis</name>
    <dbReference type="NCBI Taxonomy" id="117903"/>
    <lineage>
        <taxon>Eukaryota</taxon>
        <taxon>Metazoa</taxon>
        <taxon>Spiralia</taxon>
        <taxon>Lophotrochozoa</taxon>
        <taxon>Platyhelminthes</taxon>
        <taxon>Monogenea</taxon>
        <taxon>Polyopisthocotylea</taxon>
        <taxon>Polystomatidea</taxon>
        <taxon>Polystomatidae</taxon>
        <taxon>Protopolystoma</taxon>
    </lineage>
</organism>
<protein>
    <submittedName>
        <fullName evidence="2">Uncharacterized protein</fullName>
    </submittedName>
</protein>
<keyword evidence="3" id="KW-1185">Reference proteome</keyword>
<feature type="region of interest" description="Disordered" evidence="1">
    <location>
        <begin position="96"/>
        <end position="124"/>
    </location>
</feature>
<accession>A0A3S5A1N5</accession>
<evidence type="ECO:0000313" key="3">
    <source>
        <dbReference type="Proteomes" id="UP000784294"/>
    </source>
</evidence>
<name>A0A3S5A1N5_9PLAT</name>
<feature type="non-terminal residue" evidence="2">
    <location>
        <position position="1"/>
    </location>
</feature>